<feature type="region of interest" description="Disordered" evidence="1">
    <location>
        <begin position="291"/>
        <end position="350"/>
    </location>
</feature>
<dbReference type="EMBL" id="JBEDNZ010000004">
    <property type="protein sequence ID" value="KAL0848753.1"/>
    <property type="molecule type" value="Genomic_DNA"/>
</dbReference>
<feature type="compositionally biased region" description="Basic residues" evidence="1">
    <location>
        <begin position="291"/>
        <end position="301"/>
    </location>
</feature>
<organism evidence="2 3">
    <name type="scientific">Loxostege sticticalis</name>
    <name type="common">Beet webworm moth</name>
    <dbReference type="NCBI Taxonomy" id="481309"/>
    <lineage>
        <taxon>Eukaryota</taxon>
        <taxon>Metazoa</taxon>
        <taxon>Ecdysozoa</taxon>
        <taxon>Arthropoda</taxon>
        <taxon>Hexapoda</taxon>
        <taxon>Insecta</taxon>
        <taxon>Pterygota</taxon>
        <taxon>Neoptera</taxon>
        <taxon>Endopterygota</taxon>
        <taxon>Lepidoptera</taxon>
        <taxon>Glossata</taxon>
        <taxon>Ditrysia</taxon>
        <taxon>Pyraloidea</taxon>
        <taxon>Crambidae</taxon>
        <taxon>Pyraustinae</taxon>
        <taxon>Loxostege</taxon>
    </lineage>
</organism>
<evidence type="ECO:0000313" key="2">
    <source>
        <dbReference type="EMBL" id="KAL0848753.1"/>
    </source>
</evidence>
<accession>A0ABD0THL4</accession>
<protein>
    <submittedName>
        <fullName evidence="2">Uncharacterized protein</fullName>
    </submittedName>
</protein>
<evidence type="ECO:0000256" key="1">
    <source>
        <dbReference type="SAM" id="MobiDB-lite"/>
    </source>
</evidence>
<reference evidence="2 3" key="1">
    <citation type="submission" date="2024-06" db="EMBL/GenBank/DDBJ databases">
        <title>A chromosome-level genome assembly of beet webworm, Loxostege sticticalis.</title>
        <authorList>
            <person name="Zhang Y."/>
        </authorList>
    </citation>
    <scope>NUCLEOTIDE SEQUENCE [LARGE SCALE GENOMIC DNA]</scope>
    <source>
        <strain evidence="2">AQ028</strain>
        <tissue evidence="2">Male pupae</tissue>
    </source>
</reference>
<proteinExistence type="predicted"/>
<feature type="compositionally biased region" description="Low complexity" evidence="1">
    <location>
        <begin position="340"/>
        <end position="350"/>
    </location>
</feature>
<gene>
    <name evidence="2" type="ORF">ABMA28_013186</name>
</gene>
<evidence type="ECO:0000313" key="3">
    <source>
        <dbReference type="Proteomes" id="UP001549921"/>
    </source>
</evidence>
<name>A0ABD0THL4_LOXSC</name>
<comment type="caution">
    <text evidence="2">The sequence shown here is derived from an EMBL/GenBank/DDBJ whole genome shotgun (WGS) entry which is preliminary data.</text>
</comment>
<sequence>MAFILENLYKELKDIRVYLIKIGPKRRQGNILDKKLSEASILFEEYNSWSEKYFDDVSKGNISSKDIPLIDNCRKKFEELYANIVNLCQSCVLETESKMDSFDLRTALNLLPCIGDDESSVKQLIDNIEYYESVLTNDECKKNLINFVIKSRLSQAAKLKLKSKYSSVSELILDMRRELLPQKSATAIQCRLQQAKQNDLTISDYGKLITEMFVDLTVSQANGDSKSYDVLKPLNEKFAIKKFADGLRNRRLSTIIAARNFSSLKDAVQAAQDEDTSSTSASGEILGMSKQYHHSRGHRGNFRGSRGSRGFRGRYNNWSSSNRGQYRQPGGQQMVRPQSNYWRGQNRGRYNNRNFSYRSRGNRSFNNNGNVNVLNENLENSKVEKQESGQNLNNFFRE</sequence>
<feature type="compositionally biased region" description="Polar residues" evidence="1">
    <location>
        <begin position="316"/>
        <end position="325"/>
    </location>
</feature>
<dbReference type="Proteomes" id="UP001549921">
    <property type="component" value="Unassembled WGS sequence"/>
</dbReference>
<dbReference type="AlphaFoldDB" id="A0ABD0THL4"/>